<evidence type="ECO:0000313" key="3">
    <source>
        <dbReference type="Proteomes" id="UP001160550"/>
    </source>
</evidence>
<feature type="transmembrane region" description="Helical" evidence="1">
    <location>
        <begin position="344"/>
        <end position="362"/>
    </location>
</feature>
<feature type="transmembrane region" description="Helical" evidence="1">
    <location>
        <begin position="135"/>
        <end position="156"/>
    </location>
</feature>
<reference evidence="2" key="1">
    <citation type="journal article" date="2007" name="Int. J. Syst. Evol. Microbiol.">
        <title>Luteimonas composti sp. nov., a moderately thermophilic bacterium isolated from food waste.</title>
        <authorList>
            <person name="Young C.C."/>
            <person name="Kampfer P."/>
            <person name="Chen W.M."/>
            <person name="Yen W.S."/>
            <person name="Arun A.B."/>
            <person name="Lai W.A."/>
            <person name="Shen F.T."/>
            <person name="Rekha P.D."/>
            <person name="Lin K.Y."/>
            <person name="Chou J.H."/>
        </authorList>
    </citation>
    <scope>NUCLEOTIDE SEQUENCE</scope>
    <source>
        <strain evidence="2">CC-YY355</strain>
    </source>
</reference>
<keyword evidence="3" id="KW-1185">Reference proteome</keyword>
<evidence type="ECO:0008006" key="4">
    <source>
        <dbReference type="Google" id="ProtNLM"/>
    </source>
</evidence>
<keyword evidence="1" id="KW-0812">Transmembrane</keyword>
<organism evidence="2 3">
    <name type="scientific">Luteimonas composti</name>
    <dbReference type="NCBI Taxonomy" id="398257"/>
    <lineage>
        <taxon>Bacteria</taxon>
        <taxon>Pseudomonadati</taxon>
        <taxon>Pseudomonadota</taxon>
        <taxon>Gammaproteobacteria</taxon>
        <taxon>Lysobacterales</taxon>
        <taxon>Lysobacteraceae</taxon>
        <taxon>Luteimonas</taxon>
    </lineage>
</organism>
<dbReference type="RefSeq" id="WP_280942071.1">
    <property type="nucleotide sequence ID" value="NZ_JARYGX010000014.1"/>
</dbReference>
<feature type="transmembrane region" description="Helical" evidence="1">
    <location>
        <begin position="250"/>
        <end position="270"/>
    </location>
</feature>
<reference evidence="2" key="2">
    <citation type="submission" date="2023-04" db="EMBL/GenBank/DDBJ databases">
        <authorList>
            <person name="Sun J.-Q."/>
        </authorList>
    </citation>
    <scope>NUCLEOTIDE SEQUENCE</scope>
    <source>
        <strain evidence="2">CC-YY355</strain>
    </source>
</reference>
<proteinExistence type="predicted"/>
<keyword evidence="1" id="KW-0472">Membrane</keyword>
<feature type="transmembrane region" description="Helical" evidence="1">
    <location>
        <begin position="57"/>
        <end position="75"/>
    </location>
</feature>
<evidence type="ECO:0000313" key="2">
    <source>
        <dbReference type="EMBL" id="MDH7452857.1"/>
    </source>
</evidence>
<sequence>MRTWVAFAVLAALLLAATMAWHLPMMLWDHIDLVPMYEAWRSGALGSSAFWQVHDGSHLHVAAYAVLLVTTWASGGQPWLDCLASVVLLVAQALVLLRIAAVAPVGRIQGVWWLLLLLLALHPGHLVNLQWGWQVAVFISTLGAVAAIALLTRPVLTVAANLLAVALATVGVLGFSTTLAVFPVALGLLALHPALQARQRVLLALPWLAAGAALLAWLSAGRVDPAGGFPGVAELALYTLNYLGGGVSRLATAAAPVWALLALASAAFTVATRWQSALRPWLALMLFGIGCALLTGLGRAAEYGPGHAFVTRYASFSLLFWFGWAGAMLVAWRDGRPPWRRYVRPLLAALLVFVLANGVHMARQAREIHDRALDYAAHIASTPHPDPVVMEAAFGWRADAAAGHLERLRARSFAPFEAVACGVGPESGQDEAGCPQ</sequence>
<dbReference type="EMBL" id="JARYGX010000014">
    <property type="protein sequence ID" value="MDH7452857.1"/>
    <property type="molecule type" value="Genomic_DNA"/>
</dbReference>
<comment type="caution">
    <text evidence="2">The sequence shown here is derived from an EMBL/GenBank/DDBJ whole genome shotgun (WGS) entry which is preliminary data.</text>
</comment>
<protein>
    <recommendedName>
        <fullName evidence="4">Integral membrane protein</fullName>
    </recommendedName>
</protein>
<evidence type="ECO:0000256" key="1">
    <source>
        <dbReference type="SAM" id="Phobius"/>
    </source>
</evidence>
<feature type="transmembrane region" description="Helical" evidence="1">
    <location>
        <begin position="313"/>
        <end position="332"/>
    </location>
</feature>
<feature type="transmembrane region" description="Helical" evidence="1">
    <location>
        <begin position="282"/>
        <end position="301"/>
    </location>
</feature>
<name>A0ABT6MQE5_9GAMM</name>
<keyword evidence="1" id="KW-1133">Transmembrane helix</keyword>
<dbReference type="Proteomes" id="UP001160550">
    <property type="component" value="Unassembled WGS sequence"/>
</dbReference>
<feature type="transmembrane region" description="Helical" evidence="1">
    <location>
        <begin position="162"/>
        <end position="189"/>
    </location>
</feature>
<feature type="transmembrane region" description="Helical" evidence="1">
    <location>
        <begin position="201"/>
        <end position="220"/>
    </location>
</feature>
<gene>
    <name evidence="2" type="ORF">QF205_07140</name>
</gene>
<accession>A0ABT6MQE5</accession>
<feature type="transmembrane region" description="Helical" evidence="1">
    <location>
        <begin position="82"/>
        <end position="105"/>
    </location>
</feature>
<feature type="transmembrane region" description="Helical" evidence="1">
    <location>
        <begin position="111"/>
        <end position="128"/>
    </location>
</feature>